<reference evidence="2 3" key="1">
    <citation type="submission" date="2023-11" db="EMBL/GenBank/DDBJ databases">
        <title>MicrobeMod: A computational toolkit for identifying prokaryotic methylation and restriction-modification with nanopore sequencing.</title>
        <authorList>
            <person name="Crits-Christoph A."/>
            <person name="Kang S.C."/>
            <person name="Lee H."/>
            <person name="Ostrov N."/>
        </authorList>
    </citation>
    <scope>NUCLEOTIDE SEQUENCE [LARGE SCALE GENOMIC DNA]</scope>
    <source>
        <strain evidence="2 3">ATCC 25935</strain>
    </source>
</reference>
<dbReference type="RefSeq" id="WP_019924540.1">
    <property type="nucleotide sequence ID" value="NZ_CP140152.1"/>
</dbReference>
<evidence type="ECO:0000313" key="2">
    <source>
        <dbReference type="EMBL" id="WQH04709.1"/>
    </source>
</evidence>
<evidence type="ECO:0000313" key="3">
    <source>
        <dbReference type="Proteomes" id="UP001326110"/>
    </source>
</evidence>
<keyword evidence="1" id="KW-0472">Membrane</keyword>
<gene>
    <name evidence="2" type="ORF">SR858_27345</name>
</gene>
<dbReference type="Pfam" id="PF11391">
    <property type="entry name" value="DUF2798"/>
    <property type="match status" value="1"/>
</dbReference>
<dbReference type="InterPro" id="IPR021529">
    <property type="entry name" value="DUF2798"/>
</dbReference>
<sequence>MSDMFRLRLVFALLMSLLMSSMMSGWVTWLNIGLHPDFLSRWRYAFMAAWPAAFTVVMVCGPLVHGASQRLAVRLRRG</sequence>
<keyword evidence="1" id="KW-1133">Transmembrane helix</keyword>
<accession>A0ABZ0XY80</accession>
<protein>
    <submittedName>
        <fullName evidence="2">DUF2798 domain-containing protein</fullName>
    </submittedName>
</protein>
<dbReference type="GeneID" id="43166072"/>
<keyword evidence="1" id="KW-0812">Transmembrane</keyword>
<proteinExistence type="predicted"/>
<feature type="transmembrane region" description="Helical" evidence="1">
    <location>
        <begin position="48"/>
        <end position="67"/>
    </location>
</feature>
<keyword evidence="3" id="KW-1185">Reference proteome</keyword>
<name>A0ABZ0XY80_9BURK</name>
<organism evidence="2 3">
    <name type="scientific">Duganella zoogloeoides</name>
    <dbReference type="NCBI Taxonomy" id="75659"/>
    <lineage>
        <taxon>Bacteria</taxon>
        <taxon>Pseudomonadati</taxon>
        <taxon>Pseudomonadota</taxon>
        <taxon>Betaproteobacteria</taxon>
        <taxon>Burkholderiales</taxon>
        <taxon>Oxalobacteraceae</taxon>
        <taxon>Telluria group</taxon>
        <taxon>Duganella</taxon>
    </lineage>
</organism>
<dbReference type="EMBL" id="CP140152">
    <property type="protein sequence ID" value="WQH04709.1"/>
    <property type="molecule type" value="Genomic_DNA"/>
</dbReference>
<evidence type="ECO:0000256" key="1">
    <source>
        <dbReference type="SAM" id="Phobius"/>
    </source>
</evidence>
<dbReference type="Proteomes" id="UP001326110">
    <property type="component" value="Chromosome"/>
</dbReference>